<feature type="region of interest" description="Disordered" evidence="16">
    <location>
        <begin position="98"/>
        <end position="120"/>
    </location>
</feature>
<dbReference type="GO" id="GO:0071558">
    <property type="term" value="F:histone H3K27me2/H3K27me3 demethylase activity"/>
    <property type="evidence" value="ECO:0007669"/>
    <property type="project" value="UniProtKB-ARBA"/>
</dbReference>
<dbReference type="GO" id="GO:0009826">
    <property type="term" value="P:unidimensional cell growth"/>
    <property type="evidence" value="ECO:0007669"/>
    <property type="project" value="UniProtKB-ARBA"/>
</dbReference>
<dbReference type="PROSITE" id="PS00028">
    <property type="entry name" value="ZINC_FINGER_C2H2_1"/>
    <property type="match status" value="3"/>
</dbReference>
<dbReference type="PANTHER" id="PTHR19818">
    <property type="entry name" value="ZINC FINGER PROTEIN ZIC AND GLI"/>
    <property type="match status" value="1"/>
</dbReference>
<comment type="catalytic activity">
    <reaction evidence="14">
        <text>N(6),N(6),N(6)-trimethyl-L-lysyl(27)-[histone H3] + 2-oxoglutarate + O2 = N(6),N(6)-dimethyl-L-lysyl(27)-[histone H3] + formaldehyde + succinate + CO2</text>
        <dbReference type="Rhea" id="RHEA:60228"/>
        <dbReference type="Rhea" id="RHEA-COMP:15535"/>
        <dbReference type="Rhea" id="RHEA-COMP:15539"/>
        <dbReference type="ChEBI" id="CHEBI:15379"/>
        <dbReference type="ChEBI" id="CHEBI:16526"/>
        <dbReference type="ChEBI" id="CHEBI:16810"/>
        <dbReference type="ChEBI" id="CHEBI:16842"/>
        <dbReference type="ChEBI" id="CHEBI:30031"/>
        <dbReference type="ChEBI" id="CHEBI:61961"/>
        <dbReference type="ChEBI" id="CHEBI:61976"/>
    </reaction>
    <physiologicalReaction direction="left-to-right" evidence="14">
        <dbReference type="Rhea" id="RHEA:60229"/>
    </physiologicalReaction>
</comment>
<reference evidence="18 19" key="1">
    <citation type="journal article" date="2024" name="Plant J.">
        <title>Genome sequences and population genomics reveal climatic adaptation and genomic divergence between two closely related sweetgum species.</title>
        <authorList>
            <person name="Xu W.Q."/>
            <person name="Ren C.Q."/>
            <person name="Zhang X.Y."/>
            <person name="Comes H.P."/>
            <person name="Liu X.H."/>
            <person name="Li Y.G."/>
            <person name="Kettle C.J."/>
            <person name="Jalonen R."/>
            <person name="Gaisberger H."/>
            <person name="Ma Y.Z."/>
            <person name="Qiu Y.X."/>
        </authorList>
    </citation>
    <scope>NUCLEOTIDE SEQUENCE [LARGE SCALE GENOMIC DNA]</scope>
    <source>
        <strain evidence="18">Hangzhou</strain>
    </source>
</reference>
<dbReference type="GO" id="GO:0005634">
    <property type="term" value="C:nucleus"/>
    <property type="evidence" value="ECO:0007669"/>
    <property type="project" value="UniProtKB-ARBA"/>
</dbReference>
<keyword evidence="19" id="KW-1185">Reference proteome</keyword>
<dbReference type="GO" id="GO:0040029">
    <property type="term" value="P:epigenetic regulation of gene expression"/>
    <property type="evidence" value="ECO:0007669"/>
    <property type="project" value="UniProtKB-ARBA"/>
</dbReference>
<name>A0AAP0RSA9_LIQFO</name>
<feature type="compositionally biased region" description="Polar residues" evidence="16">
    <location>
        <begin position="37"/>
        <end position="52"/>
    </location>
</feature>
<comment type="catalytic activity">
    <reaction evidence="13">
        <text>N(6),N(6)-dimethyl-L-lysyl(27)-[histone H3] + 2-oxoglutarate + O2 = N(6)-methyl-L-lysyl(27)-[histone H3] + formaldehyde + succinate + CO2</text>
        <dbReference type="Rhea" id="RHEA:60232"/>
        <dbReference type="Rhea" id="RHEA-COMP:15539"/>
        <dbReference type="Rhea" id="RHEA-COMP:15544"/>
        <dbReference type="ChEBI" id="CHEBI:15379"/>
        <dbReference type="ChEBI" id="CHEBI:16526"/>
        <dbReference type="ChEBI" id="CHEBI:16810"/>
        <dbReference type="ChEBI" id="CHEBI:16842"/>
        <dbReference type="ChEBI" id="CHEBI:30031"/>
        <dbReference type="ChEBI" id="CHEBI:61929"/>
        <dbReference type="ChEBI" id="CHEBI:61976"/>
    </reaction>
    <physiologicalReaction direction="left-to-right" evidence="13">
        <dbReference type="Rhea" id="RHEA:60233"/>
    </physiologicalReaction>
</comment>
<evidence type="ECO:0000313" key="19">
    <source>
        <dbReference type="Proteomes" id="UP001415857"/>
    </source>
</evidence>
<feature type="domain" description="C2H2-type" evidence="17">
    <location>
        <begin position="285"/>
        <end position="314"/>
    </location>
</feature>
<evidence type="ECO:0000256" key="10">
    <source>
        <dbReference type="ARBA" id="ARBA00023015"/>
    </source>
</evidence>
<dbReference type="GO" id="GO:0009741">
    <property type="term" value="P:response to brassinosteroid"/>
    <property type="evidence" value="ECO:0007669"/>
    <property type="project" value="UniProtKB-ARBA"/>
</dbReference>
<keyword evidence="7" id="KW-0223">Dioxygenase</keyword>
<keyword evidence="3" id="KW-0677">Repeat</keyword>
<keyword evidence="6" id="KW-0156">Chromatin regulator</keyword>
<dbReference type="Pfam" id="PF00096">
    <property type="entry name" value="zf-C2H2"/>
    <property type="match status" value="1"/>
</dbReference>
<dbReference type="GO" id="GO:0000978">
    <property type="term" value="F:RNA polymerase II cis-regulatory region sequence-specific DNA binding"/>
    <property type="evidence" value="ECO:0007669"/>
    <property type="project" value="TreeGrafter"/>
</dbReference>
<dbReference type="GO" id="GO:2000028">
    <property type="term" value="P:regulation of photoperiodism, flowering"/>
    <property type="evidence" value="ECO:0007669"/>
    <property type="project" value="UniProtKB-ARBA"/>
</dbReference>
<evidence type="ECO:0000256" key="14">
    <source>
        <dbReference type="ARBA" id="ARBA00051751"/>
    </source>
</evidence>
<keyword evidence="10" id="KW-0805">Transcription regulation</keyword>
<dbReference type="GO" id="GO:0048580">
    <property type="term" value="P:regulation of post-embryonic development"/>
    <property type="evidence" value="ECO:0007669"/>
    <property type="project" value="UniProtKB-ARBA"/>
</dbReference>
<evidence type="ECO:0000256" key="6">
    <source>
        <dbReference type="ARBA" id="ARBA00022853"/>
    </source>
</evidence>
<dbReference type="GO" id="GO:0008270">
    <property type="term" value="F:zinc ion binding"/>
    <property type="evidence" value="ECO:0007669"/>
    <property type="project" value="UniProtKB-KW"/>
</dbReference>
<evidence type="ECO:0000256" key="13">
    <source>
        <dbReference type="ARBA" id="ARBA00050682"/>
    </source>
</evidence>
<feature type="compositionally biased region" description="Basic and acidic residues" evidence="16">
    <location>
        <begin position="154"/>
        <end position="168"/>
    </location>
</feature>
<feature type="compositionally biased region" description="Basic and acidic residues" evidence="16">
    <location>
        <begin position="53"/>
        <end position="67"/>
    </location>
</feature>
<evidence type="ECO:0000256" key="5">
    <source>
        <dbReference type="ARBA" id="ARBA00022833"/>
    </source>
</evidence>
<feature type="region of interest" description="Disordered" evidence="16">
    <location>
        <begin position="154"/>
        <end position="261"/>
    </location>
</feature>
<dbReference type="SMART" id="SM00355">
    <property type="entry name" value="ZnF_C2H2"/>
    <property type="match status" value="4"/>
</dbReference>
<evidence type="ECO:0000256" key="8">
    <source>
        <dbReference type="ARBA" id="ARBA00023002"/>
    </source>
</evidence>
<evidence type="ECO:0000313" key="18">
    <source>
        <dbReference type="EMBL" id="KAK9283710.1"/>
    </source>
</evidence>
<evidence type="ECO:0000256" key="4">
    <source>
        <dbReference type="ARBA" id="ARBA00022771"/>
    </source>
</evidence>
<dbReference type="GO" id="GO:0000981">
    <property type="term" value="F:DNA-binding transcription factor activity, RNA polymerase II-specific"/>
    <property type="evidence" value="ECO:0007669"/>
    <property type="project" value="TreeGrafter"/>
</dbReference>
<keyword evidence="12" id="KW-0539">Nucleus</keyword>
<dbReference type="InterPro" id="IPR013087">
    <property type="entry name" value="Znf_C2H2_type"/>
</dbReference>
<evidence type="ECO:0000256" key="2">
    <source>
        <dbReference type="ARBA" id="ARBA00022723"/>
    </source>
</evidence>
<evidence type="ECO:0000256" key="1">
    <source>
        <dbReference type="ARBA" id="ARBA00009711"/>
    </source>
</evidence>
<evidence type="ECO:0000259" key="17">
    <source>
        <dbReference type="PROSITE" id="PS50157"/>
    </source>
</evidence>
<protein>
    <recommendedName>
        <fullName evidence="17">C2H2-type domain-containing protein</fullName>
    </recommendedName>
</protein>
<feature type="domain" description="C2H2-type" evidence="17">
    <location>
        <begin position="315"/>
        <end position="344"/>
    </location>
</feature>
<dbReference type="GO" id="GO:0010628">
    <property type="term" value="P:positive regulation of gene expression"/>
    <property type="evidence" value="ECO:0007669"/>
    <property type="project" value="UniProtKB-ARBA"/>
</dbReference>
<evidence type="ECO:0000256" key="7">
    <source>
        <dbReference type="ARBA" id="ARBA00022964"/>
    </source>
</evidence>
<dbReference type="Gene3D" id="3.30.160.60">
    <property type="entry name" value="Classic Zinc Finger"/>
    <property type="match status" value="3"/>
</dbReference>
<feature type="compositionally biased region" description="Basic and acidic residues" evidence="16">
    <location>
        <begin position="233"/>
        <end position="261"/>
    </location>
</feature>
<dbReference type="PROSITE" id="PS50157">
    <property type="entry name" value="ZINC_FINGER_C2H2_2"/>
    <property type="match status" value="3"/>
</dbReference>
<comment type="caution">
    <text evidence="18">The sequence shown here is derived from an EMBL/GenBank/DDBJ whole genome shotgun (WGS) entry which is preliminary data.</text>
</comment>
<keyword evidence="9" id="KW-0408">Iron</keyword>
<feature type="region of interest" description="Disordered" evidence="16">
    <location>
        <begin position="1"/>
        <end position="74"/>
    </location>
</feature>
<dbReference type="InterPro" id="IPR036236">
    <property type="entry name" value="Znf_C2H2_sf"/>
</dbReference>
<dbReference type="PANTHER" id="PTHR19818:SF139">
    <property type="entry name" value="PAIR-RULE PROTEIN ODD-PAIRED"/>
    <property type="match status" value="1"/>
</dbReference>
<evidence type="ECO:0000256" key="16">
    <source>
        <dbReference type="SAM" id="MobiDB-lite"/>
    </source>
</evidence>
<evidence type="ECO:0000256" key="15">
    <source>
        <dbReference type="PROSITE-ProRule" id="PRU00042"/>
    </source>
</evidence>
<dbReference type="FunFam" id="3.30.160.60:FF:000747">
    <property type="entry name" value="Probable lysine-specific demethylase ELF6"/>
    <property type="match status" value="1"/>
</dbReference>
<keyword evidence="11" id="KW-0804">Transcription</keyword>
<evidence type="ECO:0000256" key="3">
    <source>
        <dbReference type="ARBA" id="ARBA00022737"/>
    </source>
</evidence>
<dbReference type="Proteomes" id="UP001415857">
    <property type="component" value="Unassembled WGS sequence"/>
</dbReference>
<gene>
    <name evidence="18" type="ORF">L1049_011960</name>
</gene>
<dbReference type="InterPro" id="IPR050329">
    <property type="entry name" value="GLI_C2H2-zinc-finger"/>
</dbReference>
<dbReference type="GO" id="GO:0045944">
    <property type="term" value="P:positive regulation of transcription by RNA polymerase II"/>
    <property type="evidence" value="ECO:0007669"/>
    <property type="project" value="UniProtKB-ARBA"/>
</dbReference>
<keyword evidence="4 15" id="KW-0863">Zinc-finger</keyword>
<keyword evidence="2" id="KW-0479">Metal-binding</keyword>
<evidence type="ECO:0000256" key="9">
    <source>
        <dbReference type="ARBA" id="ARBA00023004"/>
    </source>
</evidence>
<dbReference type="AlphaFoldDB" id="A0AAP0RSA9"/>
<keyword evidence="5" id="KW-0862">Zinc</keyword>
<evidence type="ECO:0000256" key="11">
    <source>
        <dbReference type="ARBA" id="ARBA00023163"/>
    </source>
</evidence>
<accession>A0AAP0RSA9</accession>
<proteinExistence type="inferred from homology"/>
<feature type="domain" description="C2H2-type" evidence="17">
    <location>
        <begin position="345"/>
        <end position="376"/>
    </location>
</feature>
<sequence length="377" mass="42467">MQGTNGSNEEPVPRHAAAIDQSSPASVGDGSEVPRETCTTENLRNGMTFNNDNEVHQEIESTNRSNEEEPTSSNITLIDLRTSVSIEETSTAEVLRSGVNLDNEMQQETQTANRSNMEEPISSNFTLLEQRSCASNEECPEVSKETCIAEDLRSGGEVCSSHDNRELENTESTVVDSRSSARKGGKRKRELEQEAEEKHHYEGFIKSPCEGLRPRGRKEATSGSGNDINKMVDATEKARKARKPSDSLVPRKDTKEKTKGSHRCDLEGCRMSFRTKAELRLHKNNQCPHPGCGKKFSSHKYALLHQRVHDDERPLKCPWKGCTMSFKWAWARTEHIRVHTGERPYKCKVEGCGLSFRFVSDFSRHRRKTGHYVNSPT</sequence>
<feature type="compositionally biased region" description="Basic and acidic residues" evidence="16">
    <location>
        <begin position="189"/>
        <end position="203"/>
    </location>
</feature>
<organism evidence="18 19">
    <name type="scientific">Liquidambar formosana</name>
    <name type="common">Formosan gum</name>
    <dbReference type="NCBI Taxonomy" id="63359"/>
    <lineage>
        <taxon>Eukaryota</taxon>
        <taxon>Viridiplantae</taxon>
        <taxon>Streptophyta</taxon>
        <taxon>Embryophyta</taxon>
        <taxon>Tracheophyta</taxon>
        <taxon>Spermatophyta</taxon>
        <taxon>Magnoliopsida</taxon>
        <taxon>eudicotyledons</taxon>
        <taxon>Gunneridae</taxon>
        <taxon>Pentapetalae</taxon>
        <taxon>Saxifragales</taxon>
        <taxon>Altingiaceae</taxon>
        <taxon>Liquidambar</taxon>
    </lineage>
</organism>
<comment type="similarity">
    <text evidence="1">Belongs to the JHDM3 histone demethylase family.</text>
</comment>
<dbReference type="SUPFAM" id="SSF57667">
    <property type="entry name" value="beta-beta-alpha zinc fingers"/>
    <property type="match status" value="2"/>
</dbReference>
<dbReference type="EMBL" id="JBBPBK010000006">
    <property type="protein sequence ID" value="KAK9283710.1"/>
    <property type="molecule type" value="Genomic_DNA"/>
</dbReference>
<feature type="compositionally biased region" description="Polar residues" evidence="16">
    <location>
        <begin position="103"/>
        <end position="120"/>
    </location>
</feature>
<keyword evidence="8" id="KW-0560">Oxidoreductase</keyword>
<evidence type="ECO:0000256" key="12">
    <source>
        <dbReference type="ARBA" id="ARBA00023242"/>
    </source>
</evidence>